<evidence type="ECO:0000313" key="12">
    <source>
        <dbReference type="EMBL" id="MEQ2439434.1"/>
    </source>
</evidence>
<feature type="binding site" evidence="6">
    <location>
        <position position="565"/>
    </location>
    <ligand>
        <name>ATP</name>
        <dbReference type="ChEBI" id="CHEBI:30616"/>
    </ligand>
</feature>
<evidence type="ECO:0000259" key="11">
    <source>
        <dbReference type="Pfam" id="PF17941"/>
    </source>
</evidence>
<dbReference type="Pfam" id="PF17941">
    <property type="entry name" value="PP_kinase_C_1"/>
    <property type="match status" value="1"/>
</dbReference>
<keyword evidence="2 6" id="KW-0808">Transferase</keyword>
<dbReference type="NCBIfam" id="TIGR03705">
    <property type="entry name" value="poly_P_kin"/>
    <property type="match status" value="1"/>
</dbReference>
<organism evidence="12 13">
    <name type="scientific">Solibaculum intestinale</name>
    <dbReference type="NCBI Taxonomy" id="3133165"/>
    <lineage>
        <taxon>Bacteria</taxon>
        <taxon>Bacillati</taxon>
        <taxon>Bacillota</taxon>
        <taxon>Clostridia</taxon>
        <taxon>Eubacteriales</taxon>
        <taxon>Oscillospiraceae</taxon>
        <taxon>Solibaculum</taxon>
    </lineage>
</organism>
<protein>
    <recommendedName>
        <fullName evidence="6 7">Polyphosphate kinase</fullName>
        <ecNumber evidence="6 7">2.7.4.1</ecNumber>
    </recommendedName>
    <alternativeName>
        <fullName evidence="6">ATP-polyphosphate phosphotransferase</fullName>
    </alternativeName>
    <alternativeName>
        <fullName evidence="6">Polyphosphoric acid kinase</fullName>
    </alternativeName>
</protein>
<reference evidence="12 13" key="1">
    <citation type="submission" date="2024-03" db="EMBL/GenBank/DDBJ databases">
        <title>Human intestinal bacterial collection.</title>
        <authorList>
            <person name="Pauvert C."/>
            <person name="Hitch T.C.A."/>
            <person name="Clavel T."/>
        </authorList>
    </citation>
    <scope>NUCLEOTIDE SEQUENCE [LARGE SCALE GENOMIC DNA]</scope>
    <source>
        <strain evidence="12 13">CLA-JM-H44</strain>
    </source>
</reference>
<feature type="binding site" evidence="6">
    <location>
        <position position="376"/>
    </location>
    <ligand>
        <name>Mg(2+)</name>
        <dbReference type="ChEBI" id="CHEBI:18420"/>
    </ligand>
</feature>
<dbReference type="CDD" id="cd09165">
    <property type="entry name" value="PLDc_PaPPK1_C1_like"/>
    <property type="match status" value="1"/>
</dbReference>
<dbReference type="PIRSF" id="PIRSF015589">
    <property type="entry name" value="PP_kinase"/>
    <property type="match status" value="1"/>
</dbReference>
<dbReference type="EC" id="2.7.4.1" evidence="6 7"/>
<dbReference type="NCBIfam" id="NF003918">
    <property type="entry name" value="PRK05443.1-2"/>
    <property type="match status" value="1"/>
</dbReference>
<dbReference type="Proteomes" id="UP001489509">
    <property type="component" value="Unassembled WGS sequence"/>
</dbReference>
<comment type="catalytic activity">
    <reaction evidence="6 7">
        <text>[phosphate](n) + ATP = [phosphate](n+1) + ADP</text>
        <dbReference type="Rhea" id="RHEA:19573"/>
        <dbReference type="Rhea" id="RHEA-COMP:9859"/>
        <dbReference type="Rhea" id="RHEA-COMP:14280"/>
        <dbReference type="ChEBI" id="CHEBI:16838"/>
        <dbReference type="ChEBI" id="CHEBI:30616"/>
        <dbReference type="ChEBI" id="CHEBI:456216"/>
        <dbReference type="EC" id="2.7.4.1"/>
    </reaction>
</comment>
<keyword evidence="4 6" id="KW-0418">Kinase</keyword>
<dbReference type="Gene3D" id="1.20.58.310">
    <property type="entry name" value="Polyphosphate kinase N-terminal domain"/>
    <property type="match status" value="1"/>
</dbReference>
<feature type="domain" description="Polyphosphate kinase C-terminal" evidence="10">
    <location>
        <begin position="504"/>
        <end position="675"/>
    </location>
</feature>
<dbReference type="Pfam" id="PF13090">
    <property type="entry name" value="PP_kinase_C"/>
    <property type="match status" value="1"/>
</dbReference>
<name>A0ABV1DWJ4_9FIRM</name>
<comment type="similarity">
    <text evidence="6 7">Belongs to the polyphosphate kinase 1 (PPK1) family.</text>
</comment>
<evidence type="ECO:0000256" key="4">
    <source>
        <dbReference type="ARBA" id="ARBA00022777"/>
    </source>
</evidence>
<dbReference type="CDD" id="cd09168">
    <property type="entry name" value="PLDc_PaPPK1_C2_like"/>
    <property type="match status" value="1"/>
</dbReference>
<dbReference type="InterPro" id="IPR036830">
    <property type="entry name" value="PP_kinase_middle_dom_sf"/>
</dbReference>
<comment type="function">
    <text evidence="6 7">Catalyzes the reversible transfer of the terminal phosphate of ATP to form a long-chain polyphosphate (polyP).</text>
</comment>
<dbReference type="SUPFAM" id="SSF140356">
    <property type="entry name" value="PPK N-terminal domain-like"/>
    <property type="match status" value="1"/>
</dbReference>
<keyword evidence="5 6" id="KW-0067">ATP-binding</keyword>
<keyword evidence="13" id="KW-1185">Reference proteome</keyword>
<dbReference type="NCBIfam" id="NF003921">
    <property type="entry name" value="PRK05443.2-2"/>
    <property type="match status" value="1"/>
</dbReference>
<keyword evidence="6" id="KW-0460">Magnesium</keyword>
<keyword evidence="3 6" id="KW-0547">Nucleotide-binding</keyword>
<proteinExistence type="inferred from homology"/>
<feature type="binding site" evidence="6">
    <location>
        <position position="593"/>
    </location>
    <ligand>
        <name>ATP</name>
        <dbReference type="ChEBI" id="CHEBI:30616"/>
    </ligand>
</feature>
<feature type="binding site" evidence="6">
    <location>
        <position position="406"/>
    </location>
    <ligand>
        <name>Mg(2+)</name>
        <dbReference type="ChEBI" id="CHEBI:18420"/>
    </ligand>
</feature>
<comment type="cofactor">
    <cofactor evidence="6">
        <name>Mg(2+)</name>
        <dbReference type="ChEBI" id="CHEBI:18420"/>
    </cofactor>
</comment>
<evidence type="ECO:0000259" key="9">
    <source>
        <dbReference type="Pfam" id="PF13089"/>
    </source>
</evidence>
<feature type="binding site" evidence="6">
    <location>
        <position position="49"/>
    </location>
    <ligand>
        <name>ATP</name>
        <dbReference type="ChEBI" id="CHEBI:30616"/>
    </ligand>
</feature>
<comment type="PTM">
    <text evidence="6 7">An intermediate of this reaction is the autophosphorylated ppk in which a phosphate is covalently linked to a histidine residue through a N-P bond.</text>
</comment>
<dbReference type="PANTHER" id="PTHR30218:SF0">
    <property type="entry name" value="POLYPHOSPHATE KINASE"/>
    <property type="match status" value="1"/>
</dbReference>
<dbReference type="EMBL" id="JBBMFD010000001">
    <property type="protein sequence ID" value="MEQ2439434.1"/>
    <property type="molecule type" value="Genomic_DNA"/>
</dbReference>
<feature type="domain" description="Polyphosphate kinase middle" evidence="8">
    <location>
        <begin position="126"/>
        <end position="303"/>
    </location>
</feature>
<dbReference type="SUPFAM" id="SSF56024">
    <property type="entry name" value="Phospholipase D/nuclease"/>
    <property type="match status" value="2"/>
</dbReference>
<evidence type="ECO:0000256" key="1">
    <source>
        <dbReference type="ARBA" id="ARBA00022553"/>
    </source>
</evidence>
<dbReference type="InterPro" id="IPR024953">
    <property type="entry name" value="PP_kinase_middle"/>
</dbReference>
<dbReference type="SUPFAM" id="SSF143724">
    <property type="entry name" value="PHP14-like"/>
    <property type="match status" value="1"/>
</dbReference>
<dbReference type="PANTHER" id="PTHR30218">
    <property type="entry name" value="POLYPHOSPHATE KINASE"/>
    <property type="match status" value="1"/>
</dbReference>
<feature type="active site" description="Phosphohistidine intermediate" evidence="6">
    <location>
        <position position="436"/>
    </location>
</feature>
<evidence type="ECO:0000259" key="10">
    <source>
        <dbReference type="Pfam" id="PF13090"/>
    </source>
</evidence>
<evidence type="ECO:0000256" key="6">
    <source>
        <dbReference type="HAMAP-Rule" id="MF_00347"/>
    </source>
</evidence>
<feature type="binding site" evidence="6">
    <location>
        <position position="469"/>
    </location>
    <ligand>
        <name>ATP</name>
        <dbReference type="ChEBI" id="CHEBI:30616"/>
    </ligand>
</feature>
<dbReference type="InterPro" id="IPR041108">
    <property type="entry name" value="PP_kinase_C_1"/>
</dbReference>
<comment type="caution">
    <text evidence="12">The sequence shown here is derived from an EMBL/GenBank/DDBJ whole genome shotgun (WGS) entry which is preliminary data.</text>
</comment>
<dbReference type="InterPro" id="IPR003414">
    <property type="entry name" value="PP_kinase"/>
</dbReference>
<keyword evidence="6" id="KW-0479">Metal-binding</keyword>
<dbReference type="HAMAP" id="MF_00347">
    <property type="entry name" value="Polyphosphate_kinase"/>
    <property type="match status" value="1"/>
</dbReference>
<feature type="domain" description="Polyphosphate kinase N-terminal" evidence="9">
    <location>
        <begin position="11"/>
        <end position="116"/>
    </location>
</feature>
<evidence type="ECO:0000256" key="7">
    <source>
        <dbReference type="RuleBase" id="RU003800"/>
    </source>
</evidence>
<sequence length="690" mass="78502">MGDRFGNPSYYINRELSWLEFNSRVMMQALNPGNPVFEQMKFLSITSTNLDEFFMIRVASVRDQLHAGYKKLDAAGLTPKKQLSLISRRTHILMDEMYGIYRNSILPELSRNDIRFLHPSELEEGQVEKLSRYFETEIFPVLTPMAVDSSRPFPLILSKSLNIGLLLEGKDDEPVFATVQVPSVLPRLIDISGSDGEGKDFVLLEDVIAMHIGQLFDGRKIIACNPYRITRNADLTFDEEEAEDLLAEIKRSLRMRKWGSVIRLETDYNVDDRLLSVLKKELEVSKDEIYFINGPLNLDFLMKELYNTPGYETLRYHPLVQGTSVQFGEDLDPFELVKERDILLHHPYQSFEPVVKLLEYAAADPQVLAIKQTLYRVSGHSPVVSALAKAAEAGKQVTVLLEVKARFDEENNIQWGLTLEKAGCHVIYGLPGLKTHSKITLVVRRENGATKRYVHLGTGNYNDVTAKIYTDYGLFTCDEQIGQDATSFFNTLTGYSVPFAMKKLISAPTQLRPYLTNLVDKAADCAKEGKRAEIFIKMNSLVDTELIERLYRASCAGVKIRLLVRGICCLRPDLEGVSENIEVHSIVGRFLEHSRVYYFDCDGQTELYLSSADMMPRNMDRRVELLFPVEDPAIAARILDEMKLYWTDTAQTSVMYEDGSYHSLADTADTLLNAQEILLRRYAGEETYDE</sequence>
<keyword evidence="1 6" id="KW-0597">Phosphoprotein</keyword>
<feature type="domain" description="Polyphosphate kinase C-terminal" evidence="11">
    <location>
        <begin position="334"/>
        <end position="496"/>
    </location>
</feature>
<dbReference type="Pfam" id="PF13089">
    <property type="entry name" value="PP_kinase_N"/>
    <property type="match status" value="1"/>
</dbReference>
<dbReference type="Pfam" id="PF02503">
    <property type="entry name" value="PP_kinase"/>
    <property type="match status" value="1"/>
</dbReference>
<dbReference type="NCBIfam" id="NF003920">
    <property type="entry name" value="PRK05443.2-1"/>
    <property type="match status" value="1"/>
</dbReference>
<dbReference type="InterPro" id="IPR025200">
    <property type="entry name" value="PPK_C_dom2"/>
</dbReference>
<dbReference type="InterPro" id="IPR036832">
    <property type="entry name" value="PPK_N_dom_sf"/>
</dbReference>
<evidence type="ECO:0000259" key="8">
    <source>
        <dbReference type="Pfam" id="PF02503"/>
    </source>
</evidence>
<dbReference type="RefSeq" id="WP_349217695.1">
    <property type="nucleotide sequence ID" value="NZ_JBBMFD010000001.1"/>
</dbReference>
<dbReference type="GO" id="GO:0008976">
    <property type="term" value="F:polyphosphate kinase activity"/>
    <property type="evidence" value="ECO:0007669"/>
    <property type="project" value="UniProtKB-EC"/>
</dbReference>
<accession>A0ABV1DWJ4</accession>
<dbReference type="Gene3D" id="3.30.1840.10">
    <property type="entry name" value="Polyphosphate kinase middle domain"/>
    <property type="match status" value="1"/>
</dbReference>
<evidence type="ECO:0000256" key="5">
    <source>
        <dbReference type="ARBA" id="ARBA00022840"/>
    </source>
</evidence>
<dbReference type="InterPro" id="IPR025198">
    <property type="entry name" value="PPK_N_dom"/>
</dbReference>
<dbReference type="NCBIfam" id="NF003917">
    <property type="entry name" value="PRK05443.1-1"/>
    <property type="match status" value="1"/>
</dbReference>
<evidence type="ECO:0000256" key="3">
    <source>
        <dbReference type="ARBA" id="ARBA00022741"/>
    </source>
</evidence>
<evidence type="ECO:0000313" key="13">
    <source>
        <dbReference type="Proteomes" id="UP001489509"/>
    </source>
</evidence>
<dbReference type="Gene3D" id="3.30.870.10">
    <property type="entry name" value="Endonuclease Chain A"/>
    <property type="match status" value="2"/>
</dbReference>
<gene>
    <name evidence="6" type="primary">ppk</name>
    <name evidence="12" type="ORF">WMO26_01180</name>
</gene>
<evidence type="ECO:0000256" key="2">
    <source>
        <dbReference type="ARBA" id="ARBA00022679"/>
    </source>
</evidence>